<proteinExistence type="predicted"/>
<protein>
    <submittedName>
        <fullName evidence="2">Uncharacterized protein</fullName>
    </submittedName>
</protein>
<evidence type="ECO:0000313" key="2">
    <source>
        <dbReference type="EMBL" id="RDK45009.1"/>
    </source>
</evidence>
<accession>A0A370PS46</accession>
<sequence length="76" mass="8247">MFIGRGPINGHGPTPTPSVQSCPGSRTSTWESFHGEGGFSPENRPRFGSMEGFKRSTDGTSRCQMDRWASSKNVAI</sequence>
<dbReference type="AlphaFoldDB" id="A0A370PS46"/>
<keyword evidence="3" id="KW-1185">Reference proteome</keyword>
<dbReference type="Proteomes" id="UP000254937">
    <property type="component" value="Unassembled WGS sequence"/>
</dbReference>
<name>A0A370PS46_ASPPH</name>
<dbReference type="EMBL" id="KZ851848">
    <property type="protein sequence ID" value="RDK45009.1"/>
    <property type="molecule type" value="Genomic_DNA"/>
</dbReference>
<evidence type="ECO:0000256" key="1">
    <source>
        <dbReference type="SAM" id="MobiDB-lite"/>
    </source>
</evidence>
<feature type="region of interest" description="Disordered" evidence="1">
    <location>
        <begin position="1"/>
        <end position="76"/>
    </location>
</feature>
<dbReference type="PROSITE" id="PS51257">
    <property type="entry name" value="PROKAR_LIPOPROTEIN"/>
    <property type="match status" value="1"/>
</dbReference>
<gene>
    <name evidence="2" type="ORF">M752DRAFT_274296</name>
</gene>
<organism evidence="2 3">
    <name type="scientific">Aspergillus phoenicis ATCC 13157</name>
    <dbReference type="NCBI Taxonomy" id="1353007"/>
    <lineage>
        <taxon>Eukaryota</taxon>
        <taxon>Fungi</taxon>
        <taxon>Dikarya</taxon>
        <taxon>Ascomycota</taxon>
        <taxon>Pezizomycotina</taxon>
        <taxon>Eurotiomycetes</taxon>
        <taxon>Eurotiomycetidae</taxon>
        <taxon>Eurotiales</taxon>
        <taxon>Aspergillaceae</taxon>
        <taxon>Aspergillus</taxon>
    </lineage>
</organism>
<feature type="compositionally biased region" description="Polar residues" evidence="1">
    <location>
        <begin position="17"/>
        <end position="31"/>
    </location>
</feature>
<evidence type="ECO:0000313" key="3">
    <source>
        <dbReference type="Proteomes" id="UP000254937"/>
    </source>
</evidence>
<reference evidence="2 3" key="1">
    <citation type="submission" date="2018-07" db="EMBL/GenBank/DDBJ databases">
        <title>Section-level genome sequencing of Aspergillus section Nigri to investigate inter- and intra-species variation.</title>
        <authorList>
            <consortium name="DOE Joint Genome Institute"/>
            <person name="Vesth T.C."/>
            <person name="Nybo J.L."/>
            <person name="Theobald S."/>
            <person name="Frisvad J.C."/>
            <person name="Larsen T.O."/>
            <person name="Nielsen K.F."/>
            <person name="Hoof J.B."/>
            <person name="Brandl J."/>
            <person name="Salamov A."/>
            <person name="Riley R."/>
            <person name="Gladden J.M."/>
            <person name="Phatale P."/>
            <person name="Nielsen M.T."/>
            <person name="Lyhne E.K."/>
            <person name="Kogle M.E."/>
            <person name="Strasser K."/>
            <person name="McDonnell E."/>
            <person name="Barry K."/>
            <person name="Clum A."/>
            <person name="Chen C."/>
            <person name="Nolan M."/>
            <person name="Sandor L."/>
            <person name="Kuo A."/>
            <person name="Lipzen A."/>
            <person name="Hainaut M."/>
            <person name="Drula E."/>
            <person name="Tsang A."/>
            <person name="Magnuson J.K."/>
            <person name="Henrissat B."/>
            <person name="Wiebenga A."/>
            <person name="Simmons B.A."/>
            <person name="Makela M.R."/>
            <person name="De vries R.P."/>
            <person name="Grigoriev I.V."/>
            <person name="Mortensen U.H."/>
            <person name="Baker S.E."/>
            <person name="Andersen M.R."/>
        </authorList>
    </citation>
    <scope>NUCLEOTIDE SEQUENCE [LARGE SCALE GENOMIC DNA]</scope>
    <source>
        <strain evidence="2 3">ATCC 13157</strain>
    </source>
</reference>